<dbReference type="Pfam" id="PF02954">
    <property type="entry name" value="HTH_8"/>
    <property type="match status" value="1"/>
</dbReference>
<dbReference type="EMBL" id="MLJW01000345">
    <property type="protein sequence ID" value="OIQ89092.1"/>
    <property type="molecule type" value="Genomic_DNA"/>
</dbReference>
<dbReference type="InterPro" id="IPR000014">
    <property type="entry name" value="PAS"/>
</dbReference>
<dbReference type="Pfam" id="PF00158">
    <property type="entry name" value="Sigma54_activat"/>
    <property type="match status" value="1"/>
</dbReference>
<evidence type="ECO:0000256" key="5">
    <source>
        <dbReference type="ARBA" id="ARBA00023163"/>
    </source>
</evidence>
<dbReference type="InterPro" id="IPR002078">
    <property type="entry name" value="Sigma_54_int"/>
</dbReference>
<dbReference type="SUPFAM" id="SSF52540">
    <property type="entry name" value="P-loop containing nucleoside triphosphate hydrolases"/>
    <property type="match status" value="1"/>
</dbReference>
<gene>
    <name evidence="7" type="primary">acoR_8</name>
    <name evidence="7" type="ORF">GALL_290370</name>
</gene>
<protein>
    <submittedName>
        <fullName evidence="7">Acetoin catabolism regulatory protein</fullName>
    </submittedName>
</protein>
<evidence type="ECO:0000256" key="4">
    <source>
        <dbReference type="ARBA" id="ARBA00023125"/>
    </source>
</evidence>
<dbReference type="Gene3D" id="1.10.8.60">
    <property type="match status" value="1"/>
</dbReference>
<dbReference type="GO" id="GO:0043565">
    <property type="term" value="F:sequence-specific DNA binding"/>
    <property type="evidence" value="ECO:0007669"/>
    <property type="project" value="InterPro"/>
</dbReference>
<dbReference type="InterPro" id="IPR003018">
    <property type="entry name" value="GAF"/>
</dbReference>
<keyword evidence="4" id="KW-0238">DNA-binding</keyword>
<accession>A0A1J5RAE5</accession>
<dbReference type="InterPro" id="IPR002197">
    <property type="entry name" value="HTH_Fis"/>
</dbReference>
<organism evidence="7">
    <name type="scientific">mine drainage metagenome</name>
    <dbReference type="NCBI Taxonomy" id="410659"/>
    <lineage>
        <taxon>unclassified sequences</taxon>
        <taxon>metagenomes</taxon>
        <taxon>ecological metagenomes</taxon>
    </lineage>
</organism>
<evidence type="ECO:0000256" key="1">
    <source>
        <dbReference type="ARBA" id="ARBA00022741"/>
    </source>
</evidence>
<dbReference type="GO" id="GO:0006355">
    <property type="term" value="P:regulation of DNA-templated transcription"/>
    <property type="evidence" value="ECO:0007669"/>
    <property type="project" value="InterPro"/>
</dbReference>
<evidence type="ECO:0000259" key="6">
    <source>
        <dbReference type="PROSITE" id="PS50045"/>
    </source>
</evidence>
<name>A0A1J5RAE5_9ZZZZ</name>
<proteinExistence type="predicted"/>
<dbReference type="InterPro" id="IPR027417">
    <property type="entry name" value="P-loop_NTPase"/>
</dbReference>
<dbReference type="Gene3D" id="1.10.10.60">
    <property type="entry name" value="Homeodomain-like"/>
    <property type="match status" value="1"/>
</dbReference>
<comment type="caution">
    <text evidence="7">The sequence shown here is derived from an EMBL/GenBank/DDBJ whole genome shotgun (WGS) entry which is preliminary data.</text>
</comment>
<dbReference type="PANTHER" id="PTHR32071">
    <property type="entry name" value="TRANSCRIPTIONAL REGULATORY PROTEIN"/>
    <property type="match status" value="1"/>
</dbReference>
<dbReference type="InterPro" id="IPR009057">
    <property type="entry name" value="Homeodomain-like_sf"/>
</dbReference>
<dbReference type="PROSITE" id="PS50045">
    <property type="entry name" value="SIGMA54_INTERACT_4"/>
    <property type="match status" value="1"/>
</dbReference>
<dbReference type="Pfam" id="PF25601">
    <property type="entry name" value="AAA_lid_14"/>
    <property type="match status" value="1"/>
</dbReference>
<dbReference type="Gene3D" id="3.30.450.40">
    <property type="match status" value="1"/>
</dbReference>
<dbReference type="Gene3D" id="3.40.50.300">
    <property type="entry name" value="P-loop containing nucleotide triphosphate hydrolases"/>
    <property type="match status" value="1"/>
</dbReference>
<dbReference type="InterPro" id="IPR058031">
    <property type="entry name" value="AAA_lid_NorR"/>
</dbReference>
<evidence type="ECO:0000256" key="2">
    <source>
        <dbReference type="ARBA" id="ARBA00022840"/>
    </source>
</evidence>
<dbReference type="InterPro" id="IPR003593">
    <property type="entry name" value="AAA+_ATPase"/>
</dbReference>
<dbReference type="InterPro" id="IPR029016">
    <property type="entry name" value="GAF-like_dom_sf"/>
</dbReference>
<dbReference type="SUPFAM" id="SSF55781">
    <property type="entry name" value="GAF domain-like"/>
    <property type="match status" value="1"/>
</dbReference>
<evidence type="ECO:0000313" key="7">
    <source>
        <dbReference type="EMBL" id="OIQ89092.1"/>
    </source>
</evidence>
<evidence type="ECO:0000256" key="3">
    <source>
        <dbReference type="ARBA" id="ARBA00023015"/>
    </source>
</evidence>
<dbReference type="Pfam" id="PF01590">
    <property type="entry name" value="GAF"/>
    <property type="match status" value="1"/>
</dbReference>
<dbReference type="AlphaFoldDB" id="A0A1J5RAE5"/>
<dbReference type="InterPro" id="IPR025662">
    <property type="entry name" value="Sigma_54_int_dom_ATP-bd_1"/>
</dbReference>
<dbReference type="SUPFAM" id="SSF46689">
    <property type="entry name" value="Homeodomain-like"/>
    <property type="match status" value="1"/>
</dbReference>
<keyword evidence="2" id="KW-0067">ATP-binding</keyword>
<dbReference type="SMART" id="SM00382">
    <property type="entry name" value="AAA"/>
    <property type="match status" value="1"/>
</dbReference>
<dbReference type="CDD" id="cd00130">
    <property type="entry name" value="PAS"/>
    <property type="match status" value="1"/>
</dbReference>
<dbReference type="FunFam" id="3.40.50.300:FF:000006">
    <property type="entry name" value="DNA-binding transcriptional regulator NtrC"/>
    <property type="match status" value="1"/>
</dbReference>
<keyword evidence="1" id="KW-0547">Nucleotide-binding</keyword>
<keyword evidence="5" id="KW-0804">Transcription</keyword>
<feature type="domain" description="Sigma-54 factor interaction" evidence="6">
    <location>
        <begin position="353"/>
        <end position="575"/>
    </location>
</feature>
<reference evidence="7" key="1">
    <citation type="submission" date="2016-10" db="EMBL/GenBank/DDBJ databases">
        <title>Sequence of Gallionella enrichment culture.</title>
        <authorList>
            <person name="Poehlein A."/>
            <person name="Muehling M."/>
            <person name="Daniel R."/>
        </authorList>
    </citation>
    <scope>NUCLEOTIDE SEQUENCE</scope>
</reference>
<dbReference type="PANTHER" id="PTHR32071:SF77">
    <property type="entry name" value="TRANSCRIPTIONAL REGULATORY PROTEIN"/>
    <property type="match status" value="1"/>
</dbReference>
<sequence length="674" mass="73802">MHGAPTQETDVPQAKRMDSTGIAPASTALHLARQRFFEEGHDPEGLVPEWIARSWRRCSALPARPSESPEPLPQDELFSRREAQGRLRRHALPELEALAEALSPSRVVVLLADPQGMILDATGSDVFMNKAQRVALMPGVDWSERQRGTNAIGTALTESSPITVLGPQHYMEQNGILGCTAAPLLGADGQVLGVLDVSGDPRCIQAQTIGLVRMAAQMIEYRMALDNRPAQTELLRFARDPALLGSHREALLWIRNETIVGANRAAMRVLGMTFEQLRGRFVDDLFCSLPSTDRDQFELCLQPWLARPGRSASWASGWVGGKSRRPDCVPTAAEERLPQERPAAASEPPIIWDPQRDALVERARRVLDCGIPVLILGESGTGKEVFARRVHQASQRRQGPFVPVNCAAVPEGLIEAELFGYEEGAFTGARRKGQPGLIRQAHGGVLFLDEIGDMPLPMQARLLRVLQDHEVKALGGGRQQPVDFVLMCATHCDLQNMAALGSFRTDLYYRLQHFTAALPALREQSDAGIRVEELLQSMLPSHHLRLSPQARDALLAYAWPGNWRQLIATTQTLLALAEPGSCIELADLPDAIRRDWWSRHATPPTAAEAAARASGAKHDAAGDAPQPMALRALAESAIQAAISSCNGNISQAARLLGVHRSTLYRHVLPDRKPR</sequence>
<dbReference type="GO" id="GO:0005524">
    <property type="term" value="F:ATP binding"/>
    <property type="evidence" value="ECO:0007669"/>
    <property type="project" value="UniProtKB-KW"/>
</dbReference>
<dbReference type="CDD" id="cd00009">
    <property type="entry name" value="AAA"/>
    <property type="match status" value="1"/>
</dbReference>
<keyword evidence="3" id="KW-0805">Transcription regulation</keyword>
<dbReference type="PROSITE" id="PS00675">
    <property type="entry name" value="SIGMA54_INTERACT_1"/>
    <property type="match status" value="1"/>
</dbReference>